<feature type="transmembrane region" description="Helical" evidence="2">
    <location>
        <begin position="1021"/>
        <end position="1040"/>
    </location>
</feature>
<comment type="caution">
    <text evidence="3">The sequence shown here is derived from an EMBL/GenBank/DDBJ whole genome shotgun (WGS) entry which is preliminary data.</text>
</comment>
<dbReference type="Pfam" id="PF00873">
    <property type="entry name" value="ACR_tran"/>
    <property type="match status" value="2"/>
</dbReference>
<feature type="compositionally biased region" description="Basic and acidic residues" evidence="1">
    <location>
        <begin position="523"/>
        <end position="538"/>
    </location>
</feature>
<keyword evidence="4" id="KW-1185">Reference proteome</keyword>
<feature type="transmembrane region" description="Helical" evidence="2">
    <location>
        <begin position="433"/>
        <end position="452"/>
    </location>
</feature>
<dbReference type="Gene3D" id="3.30.70.1430">
    <property type="entry name" value="Multidrug efflux transporter AcrB pore domain"/>
    <property type="match status" value="2"/>
</dbReference>
<dbReference type="SUPFAM" id="SSF82714">
    <property type="entry name" value="Multidrug efflux transporter AcrB TolC docking domain, DN and DC subdomains"/>
    <property type="match status" value="2"/>
</dbReference>
<dbReference type="RefSeq" id="WP_280601215.1">
    <property type="nucleotide sequence ID" value="NZ_JARXRN010000021.1"/>
</dbReference>
<feature type="transmembrane region" description="Helical" evidence="2">
    <location>
        <begin position="388"/>
        <end position="412"/>
    </location>
</feature>
<dbReference type="Gene3D" id="3.30.70.1440">
    <property type="entry name" value="Multidrug efflux transporter AcrB pore domain"/>
    <property type="match status" value="1"/>
</dbReference>
<feature type="transmembrane region" description="Helical" evidence="2">
    <location>
        <begin position="464"/>
        <end position="487"/>
    </location>
</feature>
<feature type="transmembrane region" description="Helical" evidence="2">
    <location>
        <begin position="1046"/>
        <end position="1070"/>
    </location>
</feature>
<gene>
    <name evidence="3" type="ORF">QFW80_08340</name>
</gene>
<feature type="transmembrane region" description="Helical" evidence="2">
    <location>
        <begin position="362"/>
        <end position="382"/>
    </location>
</feature>
<feature type="region of interest" description="Disordered" evidence="1">
    <location>
        <begin position="1078"/>
        <end position="1101"/>
    </location>
</feature>
<dbReference type="Gene3D" id="3.30.2090.10">
    <property type="entry name" value="Multidrug efflux transporter AcrB TolC docking domain, DN and DC subdomains"/>
    <property type="match status" value="2"/>
</dbReference>
<organism evidence="3 4">
    <name type="scientific">Luteimonas rhizosphaericola</name>
    <dbReference type="NCBI Taxonomy" id="3042024"/>
    <lineage>
        <taxon>Bacteria</taxon>
        <taxon>Pseudomonadati</taxon>
        <taxon>Pseudomonadota</taxon>
        <taxon>Gammaproteobacteria</taxon>
        <taxon>Lysobacterales</taxon>
        <taxon>Lysobacteraceae</taxon>
        <taxon>Luteimonas</taxon>
    </lineage>
</organism>
<feature type="region of interest" description="Disordered" evidence="1">
    <location>
        <begin position="517"/>
        <end position="562"/>
    </location>
</feature>
<evidence type="ECO:0000256" key="2">
    <source>
        <dbReference type="SAM" id="Phobius"/>
    </source>
</evidence>
<protein>
    <submittedName>
        <fullName evidence="3">Efflux RND transporter permease subunit</fullName>
    </submittedName>
</protein>
<dbReference type="InterPro" id="IPR027463">
    <property type="entry name" value="AcrB_DN_DC_subdom"/>
</dbReference>
<feature type="transmembrane region" description="Helical" evidence="2">
    <location>
        <begin position="946"/>
        <end position="966"/>
    </location>
</feature>
<name>A0ABT6JIQ7_9GAMM</name>
<feature type="transmembrane region" description="Helical" evidence="2">
    <location>
        <begin position="972"/>
        <end position="993"/>
    </location>
</feature>
<accession>A0ABT6JIQ7</accession>
<feature type="transmembrane region" description="Helical" evidence="2">
    <location>
        <begin position="336"/>
        <end position="355"/>
    </location>
</feature>
<proteinExistence type="predicted"/>
<keyword evidence="2" id="KW-0472">Membrane</keyword>
<dbReference type="PANTHER" id="PTHR32063">
    <property type="match status" value="1"/>
</dbReference>
<feature type="transmembrane region" description="Helical" evidence="2">
    <location>
        <begin position="583"/>
        <end position="607"/>
    </location>
</feature>
<keyword evidence="2" id="KW-0812">Transmembrane</keyword>
<keyword evidence="2" id="KW-1133">Transmembrane helix</keyword>
<dbReference type="SUPFAM" id="SSF82866">
    <property type="entry name" value="Multidrug efflux transporter AcrB transmembrane domain"/>
    <property type="match status" value="2"/>
</dbReference>
<reference evidence="3 4" key="1">
    <citation type="submission" date="2023-04" db="EMBL/GenBank/DDBJ databases">
        <title>Luteimonas sp. M1R5S18.</title>
        <authorList>
            <person name="Sun J.-Q."/>
        </authorList>
    </citation>
    <scope>NUCLEOTIDE SEQUENCE [LARGE SCALE GENOMIC DNA]</scope>
    <source>
        <strain evidence="3 4">M1R5S18</strain>
    </source>
</reference>
<dbReference type="Proteomes" id="UP001156831">
    <property type="component" value="Unassembled WGS sequence"/>
</dbReference>
<dbReference type="SUPFAM" id="SSF82693">
    <property type="entry name" value="Multidrug efflux transporter AcrB pore domain, PN1, PN2, PC1 and PC2 subdomains"/>
    <property type="match status" value="2"/>
</dbReference>
<dbReference type="EMBL" id="JARXRN010000021">
    <property type="protein sequence ID" value="MDH5830519.1"/>
    <property type="molecule type" value="Genomic_DNA"/>
</dbReference>
<evidence type="ECO:0000313" key="4">
    <source>
        <dbReference type="Proteomes" id="UP001156831"/>
    </source>
</evidence>
<evidence type="ECO:0000313" key="3">
    <source>
        <dbReference type="EMBL" id="MDH5830519.1"/>
    </source>
</evidence>
<feature type="transmembrane region" description="Helical" evidence="2">
    <location>
        <begin position="15"/>
        <end position="34"/>
    </location>
</feature>
<dbReference type="Gene3D" id="1.20.1640.10">
    <property type="entry name" value="Multidrug efflux transporter AcrB transmembrane domain"/>
    <property type="match status" value="2"/>
</dbReference>
<sequence>MRFNLSEWALRNRSLVLYAMIVVALAGALSYLQLGRSEDPPFTFKAMVVRTLWPGATADEVARQVTERIEKTLMETGDYEYIRAYSRPGESQVIFAARDSMRSGEIPDLWYQVRKKVGDIRQTLPEGVVGPFFNDEFGDTFGNIYALTGEGFDYAVLKDYADRIQLELQRLDDVGKVELIGLQDEKIWIEVDNTRLATLGIPLQAVREALAQQNAVVPAGFFETPTDRVQLRVDGAFDSVDRIRGFPIRAGDRTIRLGDIATVQRGFADPAAPKMRFMGEDAIGIGVSMHAGGDILRLGQTLEREFARLQEGLPAGMSLRKVADQPAAVDESIGEFVRVLAEAVAIVLLVSFFSLGFRTGLVVAVSIPLVLAMTFVAMDWFGVGLHKISLGALVLALGLMVDDAIIAVEMMAIKMEQGYDRFRAAGFAWTNTAFPMLTGTLVTAAGFLPIATAASSTGEYTRSLFQVVTIALLVSWIAAVLFIPWLGDRMLPDMAGREATPPLLQRLAARLARLRARGGARSPHAEVGRTARATEPRETAAQQALPPAEASTGASAPPNLHAPHDPYQTRFYRRFRGLLDWTLVHRGWVIGATAAAFVLSLAMFRFVPQQFFPDSVRPELMVDMELAEGSSLRATEVQARRLETMLATREDIDNHVAYIGTGSPRFYLPLDQQLPQANFAQFVVRAGDLEARETLRTWLIDEVAPRFPDLQLRVTRLENGPPVGYPVQFRVSGEHVERVRAIAGEVAAQVRENPHAANVNLDWSEPSKVVRLVIDQDRARALGISSQQVAQFLSGSLSGLQVSTYREDNELIGILLRGPEDERARLDLLGSLAIPGAGGQPVPLSQVATLEYAFEDGIIWHRDRLPTVTVRADIRDATTPPSVVAQILPTLDDIRAALPPGYRLETGGTVEDSARGQDSIKAGLPLFLFVVVTLLMLQLRSLSRTALVLLTAPLGLVGVTLFLLVFRVPFGFVAMLGTIALAGMIMRNSVILVDQIEQDIAAGHPRWDAVVDATVRRFRPIVLTALAAILAMMPLSRSVFFGPMAVAIMGGLTVATVLTLVFLPALYAAWFKVRRDEPGRPGPGHPGAGDAGPLPAAAPPA</sequence>
<dbReference type="InterPro" id="IPR001036">
    <property type="entry name" value="Acrflvin-R"/>
</dbReference>
<dbReference type="PANTHER" id="PTHR32063:SF18">
    <property type="entry name" value="CATION EFFLUX SYSTEM PROTEIN"/>
    <property type="match status" value="1"/>
</dbReference>
<evidence type="ECO:0000256" key="1">
    <source>
        <dbReference type="SAM" id="MobiDB-lite"/>
    </source>
</evidence>
<dbReference type="PRINTS" id="PR00702">
    <property type="entry name" value="ACRIFLAVINRP"/>
</dbReference>
<feature type="transmembrane region" description="Helical" evidence="2">
    <location>
        <begin position="922"/>
        <end position="939"/>
    </location>
</feature>
<dbReference type="Gene3D" id="3.30.70.1320">
    <property type="entry name" value="Multidrug efflux transporter AcrB pore domain like"/>
    <property type="match status" value="1"/>
</dbReference>